<evidence type="ECO:0000313" key="1">
    <source>
        <dbReference type="EMBL" id="KAK6758325.1"/>
    </source>
</evidence>
<evidence type="ECO:0000313" key="2">
    <source>
        <dbReference type="Proteomes" id="UP001303046"/>
    </source>
</evidence>
<protein>
    <submittedName>
        <fullName evidence="1">Uncharacterized protein</fullName>
    </submittedName>
</protein>
<sequence>MRDRPVISIENYTIYCGDVDENKDAFYDEINVLMSKIPSQQVVIVGIDANAKTGLEQQSDVPGKWTLQRNTPGTNAAEEVCLCIYGDKIHVQFFLDAASGKAVGEATPPTWRDHFKTLLNRQAPSAPELEPVHRPTYAINEEPATESEILVCIQKMEMEHLVESTGLEQKC</sequence>
<gene>
    <name evidence="1" type="primary">Necator_chrV.g20670</name>
    <name evidence="1" type="ORF">RB195_015877</name>
</gene>
<keyword evidence="2" id="KW-1185">Reference proteome</keyword>
<dbReference type="EMBL" id="JAVFWL010000005">
    <property type="protein sequence ID" value="KAK6758325.1"/>
    <property type="molecule type" value="Genomic_DNA"/>
</dbReference>
<reference evidence="1 2" key="1">
    <citation type="submission" date="2023-08" db="EMBL/GenBank/DDBJ databases">
        <title>A Necator americanus chromosomal reference genome.</title>
        <authorList>
            <person name="Ilik V."/>
            <person name="Petrzelkova K.J."/>
            <person name="Pardy F."/>
            <person name="Fuh T."/>
            <person name="Niatou-Singa F.S."/>
            <person name="Gouil Q."/>
            <person name="Baker L."/>
            <person name="Ritchie M.E."/>
            <person name="Jex A.R."/>
            <person name="Gazzola D."/>
            <person name="Li H."/>
            <person name="Toshio Fujiwara R."/>
            <person name="Zhan B."/>
            <person name="Aroian R.V."/>
            <person name="Pafco B."/>
            <person name="Schwarz E.M."/>
        </authorList>
    </citation>
    <scope>NUCLEOTIDE SEQUENCE [LARGE SCALE GENOMIC DNA]</scope>
    <source>
        <strain evidence="1 2">Aroian</strain>
        <tissue evidence="1">Whole animal</tissue>
    </source>
</reference>
<accession>A0ABR1E7R2</accession>
<proteinExistence type="predicted"/>
<name>A0ABR1E7R2_NECAM</name>
<organism evidence="1 2">
    <name type="scientific">Necator americanus</name>
    <name type="common">Human hookworm</name>
    <dbReference type="NCBI Taxonomy" id="51031"/>
    <lineage>
        <taxon>Eukaryota</taxon>
        <taxon>Metazoa</taxon>
        <taxon>Ecdysozoa</taxon>
        <taxon>Nematoda</taxon>
        <taxon>Chromadorea</taxon>
        <taxon>Rhabditida</taxon>
        <taxon>Rhabditina</taxon>
        <taxon>Rhabditomorpha</taxon>
        <taxon>Strongyloidea</taxon>
        <taxon>Ancylostomatidae</taxon>
        <taxon>Bunostominae</taxon>
        <taxon>Necator</taxon>
    </lineage>
</organism>
<comment type="caution">
    <text evidence="1">The sequence shown here is derived from an EMBL/GenBank/DDBJ whole genome shotgun (WGS) entry which is preliminary data.</text>
</comment>
<dbReference type="Proteomes" id="UP001303046">
    <property type="component" value="Unassembled WGS sequence"/>
</dbReference>